<evidence type="ECO:0000313" key="2">
    <source>
        <dbReference type="EMBL" id="KAF2015737.1"/>
    </source>
</evidence>
<sequence>MRAINASIVHTAVQLFHLGGPDFDAQKHIAYKTEPKVLTMKDIGYADDTGVSPVAVSHPFQLFSSEAVQQMRAEIFKREVMENCSFSSNIAACQLRGYAPKYAPFTYDAWMSPETLAIISKIAGVDLVPVGDYEIAHINLSVKTDEQTKEELAVINKQKRLFADDEGIGGCPWEDNKPVVGWHTDSYTFVCVLMMSDCTNMVGGETALRTATGDVIKVRGPTEGCAVILQGRYITHQALRALGAKERITSVTSFRPRSAMLKDESVLATVRPVSDLSGLYYDFANFRLEILEERIRKERETLEASRIAQKKFDTLTHKRFIADSIAFLEHNQKEIVEEDKVVPGLVEEVDYPDVVVNGAKEARAAKRGRGGRP</sequence>
<protein>
    <recommendedName>
        <fullName evidence="4">Fe2OG dioxygenase domain-containing protein</fullName>
    </recommendedName>
</protein>
<dbReference type="PANTHER" id="PTHR41677">
    <property type="entry name" value="YALI0B19030P"/>
    <property type="match status" value="1"/>
</dbReference>
<dbReference type="PANTHER" id="PTHR41677:SF1">
    <property type="entry name" value="FE2OG DIOXYGENASE DOMAIN-CONTAINING PROTEIN"/>
    <property type="match status" value="1"/>
</dbReference>
<dbReference type="EMBL" id="ML978069">
    <property type="protein sequence ID" value="KAF2015737.1"/>
    <property type="molecule type" value="Genomic_DNA"/>
</dbReference>
<reference evidence="2" key="1">
    <citation type="journal article" date="2020" name="Stud. Mycol.">
        <title>101 Dothideomycetes genomes: a test case for predicting lifestyles and emergence of pathogens.</title>
        <authorList>
            <person name="Haridas S."/>
            <person name="Albert R."/>
            <person name="Binder M."/>
            <person name="Bloem J."/>
            <person name="Labutti K."/>
            <person name="Salamov A."/>
            <person name="Andreopoulos B."/>
            <person name="Baker S."/>
            <person name="Barry K."/>
            <person name="Bills G."/>
            <person name="Bluhm B."/>
            <person name="Cannon C."/>
            <person name="Castanera R."/>
            <person name="Culley D."/>
            <person name="Daum C."/>
            <person name="Ezra D."/>
            <person name="Gonzalez J."/>
            <person name="Henrissat B."/>
            <person name="Kuo A."/>
            <person name="Liang C."/>
            <person name="Lipzen A."/>
            <person name="Lutzoni F."/>
            <person name="Magnuson J."/>
            <person name="Mondo S."/>
            <person name="Nolan M."/>
            <person name="Ohm R."/>
            <person name="Pangilinan J."/>
            <person name="Park H.-J."/>
            <person name="Ramirez L."/>
            <person name="Alfaro M."/>
            <person name="Sun H."/>
            <person name="Tritt A."/>
            <person name="Yoshinaga Y."/>
            <person name="Zwiers L.-H."/>
            <person name="Turgeon B."/>
            <person name="Goodwin S."/>
            <person name="Spatafora J."/>
            <person name="Crous P."/>
            <person name="Grigoriev I."/>
        </authorList>
    </citation>
    <scope>NUCLEOTIDE SEQUENCE</scope>
    <source>
        <strain evidence="2">CBS 175.79</strain>
    </source>
</reference>
<accession>A0A6A5XSF5</accession>
<organism evidence="2 3">
    <name type="scientific">Aaosphaeria arxii CBS 175.79</name>
    <dbReference type="NCBI Taxonomy" id="1450172"/>
    <lineage>
        <taxon>Eukaryota</taxon>
        <taxon>Fungi</taxon>
        <taxon>Dikarya</taxon>
        <taxon>Ascomycota</taxon>
        <taxon>Pezizomycotina</taxon>
        <taxon>Dothideomycetes</taxon>
        <taxon>Pleosporomycetidae</taxon>
        <taxon>Pleosporales</taxon>
        <taxon>Pleosporales incertae sedis</taxon>
        <taxon>Aaosphaeria</taxon>
    </lineage>
</organism>
<dbReference type="RefSeq" id="XP_033384076.1">
    <property type="nucleotide sequence ID" value="XM_033529954.1"/>
</dbReference>
<evidence type="ECO:0008006" key="4">
    <source>
        <dbReference type="Google" id="ProtNLM"/>
    </source>
</evidence>
<keyword evidence="3" id="KW-1185">Reference proteome</keyword>
<feature type="coiled-coil region" evidence="1">
    <location>
        <begin position="281"/>
        <end position="308"/>
    </location>
</feature>
<gene>
    <name evidence="2" type="ORF">BU24DRAFT_433124</name>
</gene>
<proteinExistence type="predicted"/>
<dbReference type="AlphaFoldDB" id="A0A6A5XSF5"/>
<evidence type="ECO:0000313" key="3">
    <source>
        <dbReference type="Proteomes" id="UP000799778"/>
    </source>
</evidence>
<evidence type="ECO:0000256" key="1">
    <source>
        <dbReference type="SAM" id="Coils"/>
    </source>
</evidence>
<name>A0A6A5XSF5_9PLEO</name>
<dbReference type="OrthoDB" id="10256055at2759"/>
<dbReference type="GeneID" id="54287351"/>
<dbReference type="Proteomes" id="UP000799778">
    <property type="component" value="Unassembled WGS sequence"/>
</dbReference>
<keyword evidence="1" id="KW-0175">Coiled coil</keyword>